<evidence type="ECO:0000313" key="1">
    <source>
        <dbReference type="EMBL" id="CAG68933.1"/>
    </source>
</evidence>
<dbReference type="AlphaFoldDB" id="Q6FAI0"/>
<evidence type="ECO:0000313" key="2">
    <source>
        <dbReference type="Proteomes" id="UP000000430"/>
    </source>
</evidence>
<sequence length="95" mass="11611">MSLKYDCLMQNHEITLRDEHSKEFKIIKVLDVRFDETTITNTHQWLWVYDLSAEFFPFELWDQLDHAIIHQNIKLDNQVFEIVKILKKKTKVRYS</sequence>
<proteinExistence type="predicted"/>
<organism evidence="1 2">
    <name type="scientific">Acinetobacter baylyi (strain ATCC 33305 / BD413 / ADP1)</name>
    <dbReference type="NCBI Taxonomy" id="62977"/>
    <lineage>
        <taxon>Bacteria</taxon>
        <taxon>Pseudomonadati</taxon>
        <taxon>Pseudomonadota</taxon>
        <taxon>Gammaproteobacteria</taxon>
        <taxon>Moraxellales</taxon>
        <taxon>Moraxellaceae</taxon>
        <taxon>Acinetobacter</taxon>
    </lineage>
</organism>
<reference evidence="1 2" key="1">
    <citation type="journal article" date="2004" name="Nucleic Acids Res.">
        <title>Unique features revealed by the genome sequence of Acinetobacter sp. ADP1, a versatile and naturally transformation competent bacterium.</title>
        <authorList>
            <person name="Barbe V."/>
            <person name="Vallenet D."/>
            <person name="Fonknechten N."/>
            <person name="Kreimeyer A."/>
            <person name="Oztas S."/>
            <person name="Labarre L."/>
            <person name="Cruveiller S."/>
            <person name="Robert C."/>
            <person name="Duprat S."/>
            <person name="Wincker P."/>
            <person name="Ornston L.N."/>
            <person name="Weissenbach J."/>
            <person name="Marliere P."/>
            <person name="Cohen G.N."/>
            <person name="Medigue C."/>
        </authorList>
    </citation>
    <scope>NUCLEOTIDE SEQUENCE [LARGE SCALE GENOMIC DNA]</scope>
    <source>
        <strain evidence="2">ATCC 33305 / BD413 / ADP1</strain>
    </source>
</reference>
<gene>
    <name evidence="1" type="ordered locus">ACIAD2126</name>
</gene>
<name>Q6FAI0_ACIAD</name>
<protein>
    <submittedName>
        <fullName evidence="1">Uncharacterized protein</fullName>
    </submittedName>
</protein>
<dbReference type="eggNOG" id="ENOG5032NX1">
    <property type="taxonomic scope" value="Bacteria"/>
</dbReference>
<dbReference type="HOGENOM" id="CLU_2462020_0_0_6"/>
<dbReference type="KEGG" id="aci:ACIAD2126"/>
<dbReference type="EMBL" id="CR543861">
    <property type="protein sequence ID" value="CAG68933.1"/>
    <property type="molecule type" value="Genomic_DNA"/>
</dbReference>
<dbReference type="Proteomes" id="UP000000430">
    <property type="component" value="Chromosome"/>
</dbReference>
<accession>Q6FAI0</accession>